<dbReference type="InterPro" id="IPR030184">
    <property type="entry name" value="WAT1-related"/>
</dbReference>
<dbReference type="PANTHER" id="PTHR31218">
    <property type="entry name" value="WAT1-RELATED PROTEIN"/>
    <property type="match status" value="1"/>
</dbReference>
<evidence type="ECO:0000313" key="8">
    <source>
        <dbReference type="EMBL" id="KAG6755533.1"/>
    </source>
</evidence>
<dbReference type="Proteomes" id="UP000886885">
    <property type="component" value="Chromosome 11D"/>
</dbReference>
<dbReference type="InterPro" id="IPR000620">
    <property type="entry name" value="EamA_dom"/>
</dbReference>
<comment type="subcellular location">
    <subcellularLocation>
        <location evidence="1">Membrane</location>
        <topology evidence="1">Multi-pass membrane protein</topology>
    </subcellularLocation>
</comment>
<comment type="similarity">
    <text evidence="2">Belongs to the drug/metabolite transporter (DMT) superfamily. Plant drug/metabolite exporter (P-DME) (TC 2.A.7.4) family.</text>
</comment>
<feature type="transmembrane region" description="Helical" evidence="6">
    <location>
        <begin position="344"/>
        <end position="365"/>
    </location>
</feature>
<evidence type="ECO:0000256" key="6">
    <source>
        <dbReference type="SAM" id="Phobius"/>
    </source>
</evidence>
<dbReference type="GO" id="GO:0022857">
    <property type="term" value="F:transmembrane transporter activity"/>
    <property type="evidence" value="ECO:0007669"/>
    <property type="project" value="InterPro"/>
</dbReference>
<protein>
    <recommendedName>
        <fullName evidence="7">EamA domain-containing protein</fullName>
    </recommendedName>
</protein>
<feature type="transmembrane region" description="Helical" evidence="6">
    <location>
        <begin position="316"/>
        <end position="338"/>
    </location>
</feature>
<evidence type="ECO:0000259" key="7">
    <source>
        <dbReference type="Pfam" id="PF00892"/>
    </source>
</evidence>
<keyword evidence="5 6" id="KW-0472">Membrane</keyword>
<feature type="transmembrane region" description="Helical" evidence="6">
    <location>
        <begin position="276"/>
        <end position="296"/>
    </location>
</feature>
<proteinExistence type="inferred from homology"/>
<evidence type="ECO:0000313" key="9">
    <source>
        <dbReference type="Proteomes" id="UP000886885"/>
    </source>
</evidence>
<name>A0A8X7YMG4_POPTO</name>
<feature type="domain" description="EamA" evidence="7">
    <location>
        <begin position="102"/>
        <end position="241"/>
    </location>
</feature>
<feature type="transmembrane region" description="Helical" evidence="6">
    <location>
        <begin position="397"/>
        <end position="416"/>
    </location>
</feature>
<dbReference type="AlphaFoldDB" id="A0A8X7YMG4"/>
<dbReference type="Pfam" id="PF00892">
    <property type="entry name" value="EamA"/>
    <property type="match status" value="2"/>
</dbReference>
<evidence type="ECO:0000256" key="5">
    <source>
        <dbReference type="ARBA" id="ARBA00023136"/>
    </source>
</evidence>
<reference evidence="8" key="1">
    <citation type="journal article" date="2020" name="bioRxiv">
        <title>Hybrid origin of Populus tomentosa Carr. identified through genome sequencing and phylogenomic analysis.</title>
        <authorList>
            <person name="An X."/>
            <person name="Gao K."/>
            <person name="Chen Z."/>
            <person name="Li J."/>
            <person name="Yang X."/>
            <person name="Yang X."/>
            <person name="Zhou J."/>
            <person name="Guo T."/>
            <person name="Zhao T."/>
            <person name="Huang S."/>
            <person name="Miao D."/>
            <person name="Khan W.U."/>
            <person name="Rao P."/>
            <person name="Ye M."/>
            <person name="Lei B."/>
            <person name="Liao W."/>
            <person name="Wang J."/>
            <person name="Ji L."/>
            <person name="Li Y."/>
            <person name="Guo B."/>
            <person name="Mustafa N.S."/>
            <person name="Li S."/>
            <person name="Yun Q."/>
            <person name="Keller S.R."/>
            <person name="Mao J."/>
            <person name="Zhang R."/>
            <person name="Strauss S.H."/>
        </authorList>
    </citation>
    <scope>NUCLEOTIDE SEQUENCE</scope>
    <source>
        <strain evidence="8">GM15</strain>
        <tissue evidence="8">Leaf</tissue>
    </source>
</reference>
<evidence type="ECO:0000256" key="1">
    <source>
        <dbReference type="ARBA" id="ARBA00004141"/>
    </source>
</evidence>
<feature type="transmembrane region" description="Helical" evidence="6">
    <location>
        <begin position="228"/>
        <end position="246"/>
    </location>
</feature>
<keyword evidence="9" id="KW-1185">Reference proteome</keyword>
<dbReference type="EMBL" id="JAAWWB010000022">
    <property type="protein sequence ID" value="KAG6755533.1"/>
    <property type="molecule type" value="Genomic_DNA"/>
</dbReference>
<feature type="transmembrane region" description="Helical" evidence="6">
    <location>
        <begin position="101"/>
        <end position="118"/>
    </location>
</feature>
<sequence length="456" mass="51085">MNDLSEMLEGNTFSLEHKSRMEYKEDRKVQEMTQAFHEVAPTMDKLISHRIVQCLSSESVFLARPGNSGKLVSKEREKRGVTLLPSRVLNSMAEFNEWKPFIAMITVDFAFSIVNILLKKVLDEGINHLVLITYRLSISALFLGPIGYFWERGSRPKLTFRISCYLFLSAIVGASLTQYFFLIGIQYTSATFACAFVNMVPVVTFIMALPFKMETVHIKSNSGKAKTLGALVCVAGAILLTVYRGAPLFNHSPDQAATRAMDHGLKLSHARRAERWTFGCIALLAGTLLWSSWFVLQSHISRRYPCQYSSTAMMSFFGAIQSAVLCLSTKRSLSIWVLKGKIEIITVLYAGMIGSGLCFVGMSWCVKKRGPVFTAAFSPLVQIMAAMLDVPVLHEELYLGSLLGSIFVIIGLYILLWGKNKEMQNHATRVAQEAEEFKEQEPPVQVITVSFDSRRH</sequence>
<organism evidence="8 9">
    <name type="scientific">Populus tomentosa</name>
    <name type="common">Chinese white poplar</name>
    <dbReference type="NCBI Taxonomy" id="118781"/>
    <lineage>
        <taxon>Eukaryota</taxon>
        <taxon>Viridiplantae</taxon>
        <taxon>Streptophyta</taxon>
        <taxon>Embryophyta</taxon>
        <taxon>Tracheophyta</taxon>
        <taxon>Spermatophyta</taxon>
        <taxon>Magnoliopsida</taxon>
        <taxon>eudicotyledons</taxon>
        <taxon>Gunneridae</taxon>
        <taxon>Pentapetalae</taxon>
        <taxon>rosids</taxon>
        <taxon>fabids</taxon>
        <taxon>Malpighiales</taxon>
        <taxon>Salicaceae</taxon>
        <taxon>Saliceae</taxon>
        <taxon>Populus</taxon>
    </lineage>
</organism>
<feature type="domain" description="EamA" evidence="7">
    <location>
        <begin position="278"/>
        <end position="416"/>
    </location>
</feature>
<comment type="caution">
    <text evidence="8">The sequence shown here is derived from an EMBL/GenBank/DDBJ whole genome shotgun (WGS) entry which is preliminary data.</text>
</comment>
<keyword evidence="3 6" id="KW-0812">Transmembrane</keyword>
<feature type="transmembrane region" description="Helical" evidence="6">
    <location>
        <begin position="162"/>
        <end position="181"/>
    </location>
</feature>
<keyword evidence="4 6" id="KW-1133">Transmembrane helix</keyword>
<feature type="transmembrane region" description="Helical" evidence="6">
    <location>
        <begin position="130"/>
        <end position="150"/>
    </location>
</feature>
<feature type="transmembrane region" description="Helical" evidence="6">
    <location>
        <begin position="372"/>
        <end position="391"/>
    </location>
</feature>
<accession>A0A8X7YMG4</accession>
<dbReference type="GO" id="GO:0016020">
    <property type="term" value="C:membrane"/>
    <property type="evidence" value="ECO:0007669"/>
    <property type="project" value="UniProtKB-SubCell"/>
</dbReference>
<feature type="transmembrane region" description="Helical" evidence="6">
    <location>
        <begin position="187"/>
        <end position="208"/>
    </location>
</feature>
<evidence type="ECO:0000256" key="3">
    <source>
        <dbReference type="ARBA" id="ARBA00022692"/>
    </source>
</evidence>
<evidence type="ECO:0000256" key="4">
    <source>
        <dbReference type="ARBA" id="ARBA00022989"/>
    </source>
</evidence>
<gene>
    <name evidence="8" type="ORF">POTOM_041364</name>
</gene>
<dbReference type="OrthoDB" id="1728340at2759"/>
<evidence type="ECO:0000256" key="2">
    <source>
        <dbReference type="ARBA" id="ARBA00007635"/>
    </source>
</evidence>